<feature type="region of interest" description="Disordered" evidence="1">
    <location>
        <begin position="1"/>
        <end position="37"/>
    </location>
</feature>
<reference evidence="2" key="1">
    <citation type="submission" date="2025-08" db="UniProtKB">
        <authorList>
            <consortium name="Ensembl"/>
        </authorList>
    </citation>
    <scope>IDENTIFICATION</scope>
</reference>
<dbReference type="AlphaFoldDB" id="A0A8B9EGT8"/>
<feature type="region of interest" description="Disordered" evidence="1">
    <location>
        <begin position="80"/>
        <end position="99"/>
    </location>
</feature>
<reference evidence="2" key="2">
    <citation type="submission" date="2025-09" db="UniProtKB">
        <authorList>
            <consortium name="Ensembl"/>
        </authorList>
    </citation>
    <scope>IDENTIFICATION</scope>
</reference>
<accession>A0A8B9EGT8</accession>
<evidence type="ECO:0000313" key="2">
    <source>
        <dbReference type="Ensembl" id="ENSACDP00005021471.1"/>
    </source>
</evidence>
<feature type="compositionally biased region" description="Polar residues" evidence="1">
    <location>
        <begin position="476"/>
        <end position="489"/>
    </location>
</feature>
<feature type="region of interest" description="Disordered" evidence="1">
    <location>
        <begin position="428"/>
        <end position="514"/>
    </location>
</feature>
<proteinExistence type="predicted"/>
<feature type="region of interest" description="Disordered" evidence="1">
    <location>
        <begin position="560"/>
        <end position="592"/>
    </location>
</feature>
<evidence type="ECO:0000256" key="1">
    <source>
        <dbReference type="SAM" id="MobiDB-lite"/>
    </source>
</evidence>
<feature type="compositionally biased region" description="Basic and acidic residues" evidence="1">
    <location>
        <begin position="7"/>
        <end position="16"/>
    </location>
</feature>
<dbReference type="Ensembl" id="ENSACDT00005025675.1">
    <property type="protein sequence ID" value="ENSACDP00005021471.1"/>
    <property type="gene ID" value="ENSACDG00005015553.1"/>
</dbReference>
<feature type="compositionally biased region" description="Pro residues" evidence="1">
    <location>
        <begin position="174"/>
        <end position="184"/>
    </location>
</feature>
<keyword evidence="3" id="KW-1185">Reference proteome</keyword>
<feature type="compositionally biased region" description="Pro residues" evidence="1">
    <location>
        <begin position="28"/>
        <end position="37"/>
    </location>
</feature>
<evidence type="ECO:0000313" key="3">
    <source>
        <dbReference type="Proteomes" id="UP000694521"/>
    </source>
</evidence>
<feature type="region of interest" description="Disordered" evidence="1">
    <location>
        <begin position="164"/>
        <end position="197"/>
    </location>
</feature>
<protein>
    <submittedName>
        <fullName evidence="2">Uncharacterized protein</fullName>
    </submittedName>
</protein>
<sequence>MQRRREQRPARHERPWCHPRCQGAEGTPAPPGDPRPHPVPVQALTWAVPGPFPSCPHGRRPRCHVLVGAVGLVRAGGCGRKAGGSGRGSGTGQCGGPTAPTFPQRPAGCAAAPRPLGEAQVGVEHAVCHAAPAAPRVLCCHKGEVRPALAEAEVGCEMWQMGPARHGRRDRPPAVAPAPPARPLPRPESRHGPLGARRLSGSGFWGHGQSRGGPKFLVLGESLLLLLLCPDIHLSILQSALLQEMRRVTASFRGAKEESAEPKLQQLPPSLQQGDGAHPAGHVVTGGDTTLAEWDLPRSTGKKCPQGLGTWGQQRVPCTMTLQGWDMEKLAGGNRRASGRAGGTWDKCPGTNAHHKCPGGGWRDTGVPALPRSPWGVMRCRSSRCHPEPPSGAIRANASTPAMLRPPAWGCTASPGPAQGIWVSLSPPSPRAQPHTAVHPGDRDGSRGVGGDVLAVLGPRGGGRSPRPCLAGPICHSSQPTSASVSAGLTSPLHPETGDRQAAGPPHRAGWEPAGIGTCPAPSRMAQSVLYADLRFAKGPGGRGTASQALEAALGMDEAESPYENMASGPAPTGPAAEGTLESPGESPNGDRAPREALLWAVGGASGCSPSPLGEMRRPRRAACATLLPPQGWPGEAGGGGG</sequence>
<feature type="compositionally biased region" description="Gly residues" evidence="1">
    <location>
        <begin position="80"/>
        <end position="95"/>
    </location>
</feature>
<organism evidence="2 3">
    <name type="scientific">Anser cygnoides</name>
    <name type="common">Swan goose</name>
    <dbReference type="NCBI Taxonomy" id="8845"/>
    <lineage>
        <taxon>Eukaryota</taxon>
        <taxon>Metazoa</taxon>
        <taxon>Chordata</taxon>
        <taxon>Craniata</taxon>
        <taxon>Vertebrata</taxon>
        <taxon>Euteleostomi</taxon>
        <taxon>Archelosauria</taxon>
        <taxon>Archosauria</taxon>
        <taxon>Dinosauria</taxon>
        <taxon>Saurischia</taxon>
        <taxon>Theropoda</taxon>
        <taxon>Coelurosauria</taxon>
        <taxon>Aves</taxon>
        <taxon>Neognathae</taxon>
        <taxon>Galloanserae</taxon>
        <taxon>Anseriformes</taxon>
        <taxon>Anatidae</taxon>
        <taxon>Anserinae</taxon>
        <taxon>Anser</taxon>
    </lineage>
</organism>
<dbReference type="Proteomes" id="UP000694521">
    <property type="component" value="Unplaced"/>
</dbReference>
<name>A0A8B9EGT8_ANSCY</name>